<gene>
    <name evidence="2" type="ORF">EW142_11365</name>
</gene>
<evidence type="ECO:0000313" key="2">
    <source>
        <dbReference type="EMBL" id="TAI47274.1"/>
    </source>
</evidence>
<dbReference type="InterPro" id="IPR011008">
    <property type="entry name" value="Dimeric_a/b-barrel"/>
</dbReference>
<organism evidence="2 3">
    <name type="scientific">Flagellimonas allohymeniacidonis</name>
    <dbReference type="NCBI Taxonomy" id="2517819"/>
    <lineage>
        <taxon>Bacteria</taxon>
        <taxon>Pseudomonadati</taxon>
        <taxon>Bacteroidota</taxon>
        <taxon>Flavobacteriia</taxon>
        <taxon>Flavobacteriales</taxon>
        <taxon>Flavobacteriaceae</taxon>
        <taxon>Flagellimonas</taxon>
    </lineage>
</organism>
<dbReference type="EMBL" id="SGIU01000002">
    <property type="protein sequence ID" value="TAI47274.1"/>
    <property type="molecule type" value="Genomic_DNA"/>
</dbReference>
<keyword evidence="2" id="KW-0503">Monooxygenase</keyword>
<proteinExistence type="predicted"/>
<dbReference type="PROSITE" id="PS51725">
    <property type="entry name" value="ABM"/>
    <property type="match status" value="1"/>
</dbReference>
<comment type="caution">
    <text evidence="2">The sequence shown here is derived from an EMBL/GenBank/DDBJ whole genome shotgun (WGS) entry which is preliminary data.</text>
</comment>
<dbReference type="OrthoDB" id="1494517at2"/>
<feature type="domain" description="ABM" evidence="1">
    <location>
        <begin position="49"/>
        <end position="141"/>
    </location>
</feature>
<sequence length="150" mass="16741">MKTTFIPNPKKVSSRFMFLLGIMFVSGLGQIVGQVKTHKAIVDSEIDILTVVNVITPNKGQQQDIVENLQKGLTDTMRYQDGFISASIHKSLDSDHIIVYAQWRDQESLQNAVKLIESGGAPNMLYVFSNSTPEYHPYDVVSVNLAANRK</sequence>
<name>A0A4Q8QC88_9FLAO</name>
<dbReference type="Pfam" id="PF03992">
    <property type="entry name" value="ABM"/>
    <property type="match status" value="1"/>
</dbReference>
<protein>
    <submittedName>
        <fullName evidence="2">Antibiotic biosynthesis monooxygenase</fullName>
    </submittedName>
</protein>
<dbReference type="InterPro" id="IPR007138">
    <property type="entry name" value="ABM_dom"/>
</dbReference>
<evidence type="ECO:0000313" key="3">
    <source>
        <dbReference type="Proteomes" id="UP000291981"/>
    </source>
</evidence>
<dbReference type="GO" id="GO:0004497">
    <property type="term" value="F:monooxygenase activity"/>
    <property type="evidence" value="ECO:0007669"/>
    <property type="project" value="UniProtKB-KW"/>
</dbReference>
<accession>A0A4Q8QC88</accession>
<evidence type="ECO:0000259" key="1">
    <source>
        <dbReference type="PROSITE" id="PS51725"/>
    </source>
</evidence>
<keyword evidence="2" id="KW-0560">Oxidoreductase</keyword>
<dbReference type="Proteomes" id="UP000291981">
    <property type="component" value="Unassembled WGS sequence"/>
</dbReference>
<dbReference type="Gene3D" id="3.30.70.100">
    <property type="match status" value="1"/>
</dbReference>
<reference evidence="2 3" key="1">
    <citation type="submission" date="2019-02" db="EMBL/GenBank/DDBJ databases">
        <title>Draft genome sequence of Muricauda sp. 176CP4-71.</title>
        <authorList>
            <person name="Park J.-S."/>
        </authorList>
    </citation>
    <scope>NUCLEOTIDE SEQUENCE [LARGE SCALE GENOMIC DNA]</scope>
    <source>
        <strain evidence="2 3">176CP4-71</strain>
    </source>
</reference>
<dbReference type="RefSeq" id="WP_130613935.1">
    <property type="nucleotide sequence ID" value="NZ_SGIU01000002.1"/>
</dbReference>
<dbReference type="SUPFAM" id="SSF54909">
    <property type="entry name" value="Dimeric alpha+beta barrel"/>
    <property type="match status" value="1"/>
</dbReference>
<dbReference type="AlphaFoldDB" id="A0A4Q8QC88"/>
<keyword evidence="3" id="KW-1185">Reference proteome</keyword>